<evidence type="ECO:0000313" key="4">
    <source>
        <dbReference type="Proteomes" id="UP001519363"/>
    </source>
</evidence>
<feature type="modified residue" description="4-aspartylphosphate" evidence="1">
    <location>
        <position position="64"/>
    </location>
</feature>
<keyword evidence="1" id="KW-0597">Phosphoprotein</keyword>
<dbReference type="PANTHER" id="PTHR44520">
    <property type="entry name" value="RESPONSE REGULATOR RCP1-RELATED"/>
    <property type="match status" value="1"/>
</dbReference>
<evidence type="ECO:0000259" key="2">
    <source>
        <dbReference type="PROSITE" id="PS50110"/>
    </source>
</evidence>
<dbReference type="InterPro" id="IPR011006">
    <property type="entry name" value="CheY-like_superfamily"/>
</dbReference>
<dbReference type="EMBL" id="JAGIOO010000001">
    <property type="protein sequence ID" value="MBP2472159.1"/>
    <property type="molecule type" value="Genomic_DNA"/>
</dbReference>
<gene>
    <name evidence="3" type="ORF">JOF53_001031</name>
</gene>
<dbReference type="SMART" id="SM00448">
    <property type="entry name" value="REC"/>
    <property type="match status" value="1"/>
</dbReference>
<proteinExistence type="predicted"/>
<dbReference type="Pfam" id="PF00072">
    <property type="entry name" value="Response_reg"/>
    <property type="match status" value="1"/>
</dbReference>
<dbReference type="SUPFAM" id="SSF52172">
    <property type="entry name" value="CheY-like"/>
    <property type="match status" value="1"/>
</dbReference>
<dbReference type="PANTHER" id="PTHR44520:SF2">
    <property type="entry name" value="RESPONSE REGULATOR RCP1"/>
    <property type="match status" value="1"/>
</dbReference>
<dbReference type="Proteomes" id="UP001519363">
    <property type="component" value="Unassembled WGS sequence"/>
</dbReference>
<dbReference type="InterPro" id="IPR001789">
    <property type="entry name" value="Sig_transdc_resp-reg_receiver"/>
</dbReference>
<dbReference type="RefSeq" id="WP_086780673.1">
    <property type="nucleotide sequence ID" value="NZ_JAGIOO010000001.1"/>
</dbReference>
<dbReference type="InterPro" id="IPR052893">
    <property type="entry name" value="TCS_response_regulator"/>
</dbReference>
<sequence length="150" mass="16106">MGAPVSDAELLLVVEDSEEDREAIKRALSRSHPELALEFLADGDAVRGRLLDPARPRPSLVLLDLNMPGVDGYRVLADLRAAPELDPLVVVVFTSSTTSADVDRCYAGGADSYVYKPVNFALFRTVLQGTIDYWRTNGYARSAGPGPAGG</sequence>
<accession>A0ABS5A6D5</accession>
<keyword evidence="4" id="KW-1185">Reference proteome</keyword>
<reference evidence="3 4" key="1">
    <citation type="submission" date="2021-03" db="EMBL/GenBank/DDBJ databases">
        <title>Sequencing the genomes of 1000 actinobacteria strains.</title>
        <authorList>
            <person name="Klenk H.-P."/>
        </authorList>
    </citation>
    <scope>NUCLEOTIDE SEQUENCE [LARGE SCALE GENOMIC DNA]</scope>
    <source>
        <strain evidence="3 4">DSM 44580</strain>
    </source>
</reference>
<dbReference type="Gene3D" id="3.40.50.2300">
    <property type="match status" value="1"/>
</dbReference>
<feature type="domain" description="Response regulatory" evidence="2">
    <location>
        <begin position="10"/>
        <end position="131"/>
    </location>
</feature>
<dbReference type="CDD" id="cd17557">
    <property type="entry name" value="REC_Rcp-like"/>
    <property type="match status" value="1"/>
</dbReference>
<organism evidence="3 4">
    <name type="scientific">Crossiella equi</name>
    <dbReference type="NCBI Taxonomy" id="130796"/>
    <lineage>
        <taxon>Bacteria</taxon>
        <taxon>Bacillati</taxon>
        <taxon>Actinomycetota</taxon>
        <taxon>Actinomycetes</taxon>
        <taxon>Pseudonocardiales</taxon>
        <taxon>Pseudonocardiaceae</taxon>
        <taxon>Crossiella</taxon>
    </lineage>
</organism>
<comment type="caution">
    <text evidence="3">The sequence shown here is derived from an EMBL/GenBank/DDBJ whole genome shotgun (WGS) entry which is preliminary data.</text>
</comment>
<evidence type="ECO:0000256" key="1">
    <source>
        <dbReference type="PROSITE-ProRule" id="PRU00169"/>
    </source>
</evidence>
<protein>
    <submittedName>
        <fullName evidence="3">CheY-like chemotaxis protein</fullName>
    </submittedName>
</protein>
<name>A0ABS5A6D5_9PSEU</name>
<dbReference type="PROSITE" id="PS50110">
    <property type="entry name" value="RESPONSE_REGULATORY"/>
    <property type="match status" value="1"/>
</dbReference>
<evidence type="ECO:0000313" key="3">
    <source>
        <dbReference type="EMBL" id="MBP2472159.1"/>
    </source>
</evidence>